<dbReference type="Proteomes" id="UP000663851">
    <property type="component" value="Unassembled WGS sequence"/>
</dbReference>
<dbReference type="EMBL" id="CAJOBS010003222">
    <property type="protein sequence ID" value="CAF4849492.1"/>
    <property type="molecule type" value="Genomic_DNA"/>
</dbReference>
<evidence type="ECO:0000313" key="4">
    <source>
        <dbReference type="EMBL" id="CAF3602485.1"/>
    </source>
</evidence>
<dbReference type="OrthoDB" id="10025270at2759"/>
<dbReference type="EMBL" id="CAJOBP010004609">
    <property type="protein sequence ID" value="CAF4445651.1"/>
    <property type="molecule type" value="Genomic_DNA"/>
</dbReference>
<dbReference type="AlphaFoldDB" id="A0A821A289"/>
<reference evidence="9" key="1">
    <citation type="submission" date="2021-02" db="EMBL/GenBank/DDBJ databases">
        <authorList>
            <person name="Nowell W R."/>
        </authorList>
    </citation>
    <scope>NUCLEOTIDE SEQUENCE</scope>
</reference>
<dbReference type="EMBL" id="CAJNYD010002019">
    <property type="protein sequence ID" value="CAF3386243.1"/>
    <property type="molecule type" value="Genomic_DNA"/>
</dbReference>
<dbReference type="Proteomes" id="UP000663865">
    <property type="component" value="Unassembled WGS sequence"/>
</dbReference>
<organism evidence="9 11">
    <name type="scientific">Rotaria socialis</name>
    <dbReference type="NCBI Taxonomy" id="392032"/>
    <lineage>
        <taxon>Eukaryota</taxon>
        <taxon>Metazoa</taxon>
        <taxon>Spiralia</taxon>
        <taxon>Gnathifera</taxon>
        <taxon>Rotifera</taxon>
        <taxon>Eurotatoria</taxon>
        <taxon>Bdelloidea</taxon>
        <taxon>Philodinida</taxon>
        <taxon>Philodinidae</taxon>
        <taxon>Rotaria</taxon>
    </lineage>
</organism>
<dbReference type="Proteomes" id="UP000663873">
    <property type="component" value="Unassembled WGS sequence"/>
</dbReference>
<evidence type="ECO:0000313" key="5">
    <source>
        <dbReference type="EMBL" id="CAF3710424.1"/>
    </source>
</evidence>
<dbReference type="Proteomes" id="UP000663825">
    <property type="component" value="Unassembled WGS sequence"/>
</dbReference>
<evidence type="ECO:0000313" key="9">
    <source>
        <dbReference type="EMBL" id="CAF4571617.1"/>
    </source>
</evidence>
<dbReference type="EMBL" id="CAJOBR010001037">
    <property type="protein sequence ID" value="CAF4571617.1"/>
    <property type="molecule type" value="Genomic_DNA"/>
</dbReference>
<dbReference type="Proteomes" id="UP000663848">
    <property type="component" value="Unassembled WGS sequence"/>
</dbReference>
<proteinExistence type="predicted"/>
<accession>A0A821A289</accession>
<protein>
    <submittedName>
        <fullName evidence="9">Uncharacterized protein</fullName>
    </submittedName>
</protein>
<dbReference type="Proteomes" id="UP000663872">
    <property type="component" value="Unassembled WGS sequence"/>
</dbReference>
<dbReference type="EMBL" id="CAJOBO010003669">
    <property type="protein sequence ID" value="CAF4499919.1"/>
    <property type="molecule type" value="Genomic_DNA"/>
</dbReference>
<gene>
    <name evidence="5" type="ORF">FME351_LOCUS28360</name>
    <name evidence="3" type="ORF">GRG538_LOCUS13057</name>
    <name evidence="7" type="ORF">HFQ381_LOCUS27693</name>
    <name evidence="4" type="ORF">KIK155_LOCUS21007</name>
    <name evidence="2" type="ORF">LUA448_LOCUS16234</name>
    <name evidence="9" type="ORF">QYT958_LOCUS9670</name>
    <name evidence="1" type="ORF">TIS948_LOCUS15543</name>
    <name evidence="10" type="ORF">TOA249_LOCUS26761</name>
    <name evidence="8" type="ORF">TSG867_LOCUS24656</name>
    <name evidence="6" type="ORF">UJA718_LOCUS22417</name>
</gene>
<evidence type="ECO:0000313" key="12">
    <source>
        <dbReference type="Proteomes" id="UP000663873"/>
    </source>
</evidence>
<evidence type="ECO:0000313" key="1">
    <source>
        <dbReference type="EMBL" id="CAF3256968.1"/>
    </source>
</evidence>
<evidence type="ECO:0000313" key="11">
    <source>
        <dbReference type="Proteomes" id="UP000663848"/>
    </source>
</evidence>
<dbReference type="Proteomes" id="UP000663862">
    <property type="component" value="Unassembled WGS sequence"/>
</dbReference>
<dbReference type="Proteomes" id="UP000663833">
    <property type="component" value="Unassembled WGS sequence"/>
</dbReference>
<dbReference type="EMBL" id="CAJNYT010001887">
    <property type="protein sequence ID" value="CAF3435713.1"/>
    <property type="molecule type" value="Genomic_DNA"/>
</dbReference>
<evidence type="ECO:0000313" key="6">
    <source>
        <dbReference type="EMBL" id="CAF4445651.1"/>
    </source>
</evidence>
<dbReference type="Proteomes" id="UP000663869">
    <property type="component" value="Unassembled WGS sequence"/>
</dbReference>
<name>A0A821A289_9BILA</name>
<sequence length="197" mass="22331">MSTSVTTASNINRNTTLLRPSIIAAWVDQGIGEVGMHKYIKERFETLSTFITQWLFFDSSENFTFYIENNPNIKLICVMSGGMSRLLVPKHSNLGALHTVYVFCADIERARTSMADETKVKGIFNIEDALYEQMADDLSKLLVEEGIALAQLDERSLARSHYEEAKRLLSTQAKNVCSDDEKARMEEIDLRLDQLLV</sequence>
<comment type="caution">
    <text evidence="9">The sequence shown here is derived from an EMBL/GenBank/DDBJ whole genome shotgun (WGS) entry which is preliminary data.</text>
</comment>
<dbReference type="Proteomes" id="UP000663838">
    <property type="component" value="Unassembled WGS sequence"/>
</dbReference>
<evidence type="ECO:0000313" key="7">
    <source>
        <dbReference type="EMBL" id="CAF4499919.1"/>
    </source>
</evidence>
<dbReference type="EMBL" id="CAJOBQ010002288">
    <property type="protein sequence ID" value="CAF4551047.1"/>
    <property type="molecule type" value="Genomic_DNA"/>
</dbReference>
<dbReference type="EMBL" id="CAJNYV010003706">
    <property type="protein sequence ID" value="CAF3602485.1"/>
    <property type="molecule type" value="Genomic_DNA"/>
</dbReference>
<evidence type="ECO:0000313" key="3">
    <source>
        <dbReference type="EMBL" id="CAF3435713.1"/>
    </source>
</evidence>
<evidence type="ECO:0000313" key="2">
    <source>
        <dbReference type="EMBL" id="CAF3386243.1"/>
    </source>
</evidence>
<evidence type="ECO:0000313" key="10">
    <source>
        <dbReference type="EMBL" id="CAF4849492.1"/>
    </source>
</evidence>
<dbReference type="EMBL" id="CAJNYU010003878">
    <property type="protein sequence ID" value="CAF3710424.1"/>
    <property type="molecule type" value="Genomic_DNA"/>
</dbReference>
<keyword evidence="12" id="KW-1185">Reference proteome</keyword>
<evidence type="ECO:0000313" key="8">
    <source>
        <dbReference type="EMBL" id="CAF4551047.1"/>
    </source>
</evidence>
<dbReference type="EMBL" id="CAJNXB010002529">
    <property type="protein sequence ID" value="CAF3256968.1"/>
    <property type="molecule type" value="Genomic_DNA"/>
</dbReference>